<keyword evidence="1" id="KW-0560">Oxidoreductase</keyword>
<dbReference type="EMBL" id="KL584773">
    <property type="protein sequence ID" value="KEQ92114.1"/>
    <property type="molecule type" value="Genomic_DNA"/>
</dbReference>
<dbReference type="GO" id="GO:0016491">
    <property type="term" value="F:oxidoreductase activity"/>
    <property type="evidence" value="ECO:0007669"/>
    <property type="project" value="UniProtKB-KW"/>
</dbReference>
<dbReference type="OrthoDB" id="2898509at2759"/>
<accession>A0A074Y843</accession>
<dbReference type="InParanoid" id="A0A074Y843"/>
<reference evidence="2 3" key="1">
    <citation type="journal article" date="2014" name="BMC Genomics">
        <title>Genome sequencing of four Aureobasidium pullulans varieties: biotechnological potential, stress tolerance, and description of new species.</title>
        <authorList>
            <person name="Gostin Ar C."/>
            <person name="Ohm R.A."/>
            <person name="Kogej T."/>
            <person name="Sonjak S."/>
            <person name="Turk M."/>
            <person name="Zajc J."/>
            <person name="Zalar P."/>
            <person name="Grube M."/>
            <person name="Sun H."/>
            <person name="Han J."/>
            <person name="Sharma A."/>
            <person name="Chiniquy J."/>
            <person name="Ngan C.Y."/>
            <person name="Lipzen A."/>
            <person name="Barry K."/>
            <person name="Grigoriev I.V."/>
            <person name="Gunde-Cimerman N."/>
        </authorList>
    </citation>
    <scope>NUCLEOTIDE SEQUENCE [LARGE SCALE GENOMIC DNA]</scope>
    <source>
        <strain evidence="2 3">EXF-2481</strain>
    </source>
</reference>
<organism evidence="2 3">
    <name type="scientific">Aureobasidium subglaciale (strain EXF-2481)</name>
    <name type="common">Aureobasidium pullulans var. subglaciale</name>
    <dbReference type="NCBI Taxonomy" id="1043005"/>
    <lineage>
        <taxon>Eukaryota</taxon>
        <taxon>Fungi</taxon>
        <taxon>Dikarya</taxon>
        <taxon>Ascomycota</taxon>
        <taxon>Pezizomycotina</taxon>
        <taxon>Dothideomycetes</taxon>
        <taxon>Dothideomycetidae</taxon>
        <taxon>Dothideales</taxon>
        <taxon>Saccotheciaceae</taxon>
        <taxon>Aureobasidium</taxon>
    </lineage>
</organism>
<dbReference type="FunCoup" id="A0A074Y843">
    <property type="interactions" value="23"/>
</dbReference>
<dbReference type="InterPro" id="IPR036291">
    <property type="entry name" value="NAD(P)-bd_dom_sf"/>
</dbReference>
<dbReference type="HOGENOM" id="CLU_044999_0_1_1"/>
<dbReference type="PANTHER" id="PTHR47534:SF3">
    <property type="entry name" value="ALCOHOL DEHYDROGENASE-LIKE C-TERMINAL DOMAIN-CONTAINING PROTEIN"/>
    <property type="match status" value="1"/>
</dbReference>
<evidence type="ECO:0000256" key="1">
    <source>
        <dbReference type="ARBA" id="ARBA00023002"/>
    </source>
</evidence>
<evidence type="ECO:0000313" key="2">
    <source>
        <dbReference type="EMBL" id="KEQ92114.1"/>
    </source>
</evidence>
<dbReference type="RefSeq" id="XP_013340534.1">
    <property type="nucleotide sequence ID" value="XM_013485080.1"/>
</dbReference>
<dbReference type="Gene3D" id="3.40.50.720">
    <property type="entry name" value="NAD(P)-binding Rossmann-like Domain"/>
    <property type="match status" value="1"/>
</dbReference>
<dbReference type="GeneID" id="25367434"/>
<sequence>MVTIEQVRASNAQIAKSLPPGLVAVFVGGTNGVGEVTVKQFAKHAVRPRVYIIGRSKEAVNRIISECKAINPDGTYIPILKELSLLKNVDEVCKDILVQETHINLLLLTIGTLQAGLKTAEGLHYAAALLIYSRNRFISNLLPAIERAPHLKRVISVFLGSMEGKINMSDFQGWNLGLMENKGHAASITTLALENHAAAAPKTTFIHTFPGPVKGGILRGTKGFGFGLAKAASKFLLPLVQMPPQDAGDRHVFLATSARYPAKEEGNVTQGVSISTDVDNVVGSDGGPGVYSLFLDGQALKQPARQVLAEYRKDGTLQKVWSMIEKEFVNIVGSKSM</sequence>
<protein>
    <recommendedName>
        <fullName evidence="4">Ketoreductase (KR) domain-containing protein</fullName>
    </recommendedName>
</protein>
<dbReference type="AlphaFoldDB" id="A0A074Y843"/>
<dbReference type="Proteomes" id="UP000030641">
    <property type="component" value="Unassembled WGS sequence"/>
</dbReference>
<gene>
    <name evidence="2" type="ORF">AUEXF2481DRAFT_43517</name>
</gene>
<evidence type="ECO:0008006" key="4">
    <source>
        <dbReference type="Google" id="ProtNLM"/>
    </source>
</evidence>
<evidence type="ECO:0000313" key="3">
    <source>
        <dbReference type="Proteomes" id="UP000030641"/>
    </source>
</evidence>
<dbReference type="OMA" id="HAWLCLT"/>
<dbReference type="STRING" id="1043005.A0A074Y843"/>
<proteinExistence type="predicted"/>
<keyword evidence="3" id="KW-1185">Reference proteome</keyword>
<dbReference type="PANTHER" id="PTHR47534">
    <property type="entry name" value="YALI0E05731P"/>
    <property type="match status" value="1"/>
</dbReference>
<name>A0A074Y843_AURSE</name>
<dbReference type="InterPro" id="IPR052228">
    <property type="entry name" value="Sec_Metab_Biosynth_Oxidored"/>
</dbReference>
<dbReference type="SUPFAM" id="SSF51735">
    <property type="entry name" value="NAD(P)-binding Rossmann-fold domains"/>
    <property type="match status" value="1"/>
</dbReference>